<evidence type="ECO:0000313" key="5">
    <source>
        <dbReference type="EMBL" id="ASJ72024.1"/>
    </source>
</evidence>
<dbReference type="PROSITE" id="PS50949">
    <property type="entry name" value="HTH_GNTR"/>
    <property type="match status" value="1"/>
</dbReference>
<sequence>MNIPALQPLDDMTVRHRIAQQLTTHIVAGNFQPGQKLTEQDLANSLKVSRGPLREAIRELAEIGLLVSVPYKGLYVRSVTRRDLEELYSLRTALESFAFERCWSHRTPDSLAELTLRNETLIRTIDAGSDTDLAISQELHLHAWCYELSDHRLLQRSWESMRPNLNLYFSLHQRAHDRCGPLRQSHDDYVRLAHGDSLEAMLEHLKDHMRQGLQTTLTTLGDNLSL</sequence>
<protein>
    <submittedName>
        <fullName evidence="5">HTH-type transcriptional regulator McbR</fullName>
    </submittedName>
</protein>
<dbReference type="PANTHER" id="PTHR43537:SF24">
    <property type="entry name" value="GLUCONATE OPERON TRANSCRIPTIONAL REPRESSOR"/>
    <property type="match status" value="1"/>
</dbReference>
<dbReference type="KEGG" id="gai:IMCC3135_09635"/>
<proteinExistence type="predicted"/>
<dbReference type="Gene3D" id="1.10.10.10">
    <property type="entry name" value="Winged helix-like DNA-binding domain superfamily/Winged helix DNA-binding domain"/>
    <property type="match status" value="1"/>
</dbReference>
<dbReference type="Pfam" id="PF00392">
    <property type="entry name" value="GntR"/>
    <property type="match status" value="1"/>
</dbReference>
<dbReference type="GO" id="GO:0003700">
    <property type="term" value="F:DNA-binding transcription factor activity"/>
    <property type="evidence" value="ECO:0007669"/>
    <property type="project" value="InterPro"/>
</dbReference>
<evidence type="ECO:0000259" key="4">
    <source>
        <dbReference type="PROSITE" id="PS50949"/>
    </source>
</evidence>
<dbReference type="InterPro" id="IPR000524">
    <property type="entry name" value="Tscrpt_reg_HTH_GntR"/>
</dbReference>
<organism evidence="5 6">
    <name type="scientific">Granulosicoccus antarcticus IMCC3135</name>
    <dbReference type="NCBI Taxonomy" id="1192854"/>
    <lineage>
        <taxon>Bacteria</taxon>
        <taxon>Pseudomonadati</taxon>
        <taxon>Pseudomonadota</taxon>
        <taxon>Gammaproteobacteria</taxon>
        <taxon>Chromatiales</taxon>
        <taxon>Granulosicoccaceae</taxon>
        <taxon>Granulosicoccus</taxon>
    </lineage>
</organism>
<dbReference type="InterPro" id="IPR011711">
    <property type="entry name" value="GntR_C"/>
</dbReference>
<dbReference type="GO" id="GO:0003677">
    <property type="term" value="F:DNA binding"/>
    <property type="evidence" value="ECO:0007669"/>
    <property type="project" value="UniProtKB-KW"/>
</dbReference>
<dbReference type="SUPFAM" id="SSF48008">
    <property type="entry name" value="GntR ligand-binding domain-like"/>
    <property type="match status" value="1"/>
</dbReference>
<feature type="domain" description="HTH gntR-type" evidence="4">
    <location>
        <begin position="12"/>
        <end position="79"/>
    </location>
</feature>
<dbReference type="CDD" id="cd07377">
    <property type="entry name" value="WHTH_GntR"/>
    <property type="match status" value="1"/>
</dbReference>
<dbReference type="AlphaFoldDB" id="A0A2Z2NXZ1"/>
<reference evidence="5 6" key="1">
    <citation type="submission" date="2016-12" db="EMBL/GenBank/DDBJ databases">
        <authorList>
            <person name="Song W.-J."/>
            <person name="Kurnit D.M."/>
        </authorList>
    </citation>
    <scope>NUCLEOTIDE SEQUENCE [LARGE SCALE GENOMIC DNA]</scope>
    <source>
        <strain evidence="5 6">IMCC3135</strain>
    </source>
</reference>
<dbReference type="PANTHER" id="PTHR43537">
    <property type="entry name" value="TRANSCRIPTIONAL REGULATOR, GNTR FAMILY"/>
    <property type="match status" value="1"/>
</dbReference>
<dbReference type="Proteomes" id="UP000250079">
    <property type="component" value="Chromosome"/>
</dbReference>
<dbReference type="SUPFAM" id="SSF46785">
    <property type="entry name" value="Winged helix' DNA-binding domain"/>
    <property type="match status" value="1"/>
</dbReference>
<dbReference type="OrthoDB" id="6627771at2"/>
<evidence type="ECO:0000313" key="6">
    <source>
        <dbReference type="Proteomes" id="UP000250079"/>
    </source>
</evidence>
<evidence type="ECO:0000256" key="3">
    <source>
        <dbReference type="ARBA" id="ARBA00023163"/>
    </source>
</evidence>
<gene>
    <name evidence="5" type="primary">mcbR</name>
    <name evidence="5" type="ORF">IMCC3135_09635</name>
</gene>
<evidence type="ECO:0000256" key="2">
    <source>
        <dbReference type="ARBA" id="ARBA00023125"/>
    </source>
</evidence>
<dbReference type="RefSeq" id="WP_157735876.1">
    <property type="nucleotide sequence ID" value="NZ_CP018632.1"/>
</dbReference>
<dbReference type="InterPro" id="IPR008920">
    <property type="entry name" value="TF_FadR/GntR_C"/>
</dbReference>
<keyword evidence="6" id="KW-1185">Reference proteome</keyword>
<dbReference type="InterPro" id="IPR036388">
    <property type="entry name" value="WH-like_DNA-bd_sf"/>
</dbReference>
<keyword evidence="2" id="KW-0238">DNA-binding</keyword>
<dbReference type="Gene3D" id="1.20.120.530">
    <property type="entry name" value="GntR ligand-binding domain-like"/>
    <property type="match status" value="1"/>
</dbReference>
<keyword evidence="3" id="KW-0804">Transcription</keyword>
<dbReference type="SMART" id="SM00345">
    <property type="entry name" value="HTH_GNTR"/>
    <property type="match status" value="1"/>
</dbReference>
<name>A0A2Z2NXZ1_9GAMM</name>
<dbReference type="Pfam" id="PF07729">
    <property type="entry name" value="FCD"/>
    <property type="match status" value="1"/>
</dbReference>
<dbReference type="EMBL" id="CP018632">
    <property type="protein sequence ID" value="ASJ72024.1"/>
    <property type="molecule type" value="Genomic_DNA"/>
</dbReference>
<accession>A0A2Z2NXZ1</accession>
<dbReference type="InterPro" id="IPR036390">
    <property type="entry name" value="WH_DNA-bd_sf"/>
</dbReference>
<evidence type="ECO:0000256" key="1">
    <source>
        <dbReference type="ARBA" id="ARBA00023015"/>
    </source>
</evidence>
<keyword evidence="1" id="KW-0805">Transcription regulation</keyword>